<feature type="transmembrane region" description="Helical" evidence="1">
    <location>
        <begin position="18"/>
        <end position="38"/>
    </location>
</feature>
<reference evidence="2 3" key="2">
    <citation type="submission" date="2020-05" db="EMBL/GenBank/DDBJ databases">
        <authorList>
            <person name="Khan S.A."/>
            <person name="Jeon C.O."/>
            <person name="Chun B.H."/>
        </authorList>
    </citation>
    <scope>NUCLEOTIDE SEQUENCE [LARGE SCALE GENOMIC DNA]</scope>
    <source>
        <strain evidence="2 3">H242</strain>
    </source>
</reference>
<keyword evidence="1" id="KW-1133">Transmembrane helix</keyword>
<reference evidence="2 3" key="1">
    <citation type="submission" date="2020-05" db="EMBL/GenBank/DDBJ databases">
        <title>Ramlibacter rhizophilus sp. nov., isolated from rhizosphere soil of national flower Mugunghwa from South Korea.</title>
        <authorList>
            <person name="Zheng-Fei Y."/>
            <person name="Huan T."/>
        </authorList>
    </citation>
    <scope>NUCLEOTIDE SEQUENCE [LARGE SCALE GENOMIC DNA]</scope>
    <source>
        <strain evidence="2 3">H242</strain>
    </source>
</reference>
<evidence type="ECO:0000313" key="3">
    <source>
        <dbReference type="Proteomes" id="UP000500826"/>
    </source>
</evidence>
<evidence type="ECO:0000256" key="1">
    <source>
        <dbReference type="SAM" id="Phobius"/>
    </source>
</evidence>
<proteinExistence type="predicted"/>
<gene>
    <name evidence="2" type="ORF">HK414_05280</name>
</gene>
<protein>
    <submittedName>
        <fullName evidence="2">Uncharacterized protein</fullName>
    </submittedName>
</protein>
<evidence type="ECO:0000313" key="2">
    <source>
        <dbReference type="EMBL" id="QJW83681.1"/>
    </source>
</evidence>
<dbReference type="Proteomes" id="UP000500826">
    <property type="component" value="Chromosome"/>
</dbReference>
<organism evidence="2 3">
    <name type="scientific">Ramlibacter terrae</name>
    <dbReference type="NCBI Taxonomy" id="2732511"/>
    <lineage>
        <taxon>Bacteria</taxon>
        <taxon>Pseudomonadati</taxon>
        <taxon>Pseudomonadota</taxon>
        <taxon>Betaproteobacteria</taxon>
        <taxon>Burkholderiales</taxon>
        <taxon>Comamonadaceae</taxon>
        <taxon>Ramlibacter</taxon>
    </lineage>
</organism>
<name>A0ABX6P0T7_9BURK</name>
<keyword evidence="3" id="KW-1185">Reference proteome</keyword>
<accession>A0ABX6P0T7</accession>
<keyword evidence="1" id="KW-0472">Membrane</keyword>
<keyword evidence="1" id="KW-0812">Transmembrane</keyword>
<sequence length="103" mass="11218">MRAIPPLTNATQQPRSRLFWAALGALAVAQLFAFWLLCSQQVRKAEARDTTLSVQQMAPADCLQYVPGSTVASCSQRMDVMRASAQPDDAAVAGAMPVNFNYR</sequence>
<dbReference type="EMBL" id="CP053418">
    <property type="protein sequence ID" value="QJW83681.1"/>
    <property type="molecule type" value="Genomic_DNA"/>
</dbReference>